<accession>A0A9D4T5S4</accession>
<dbReference type="SUPFAM" id="SSF57850">
    <property type="entry name" value="RING/U-box"/>
    <property type="match status" value="1"/>
</dbReference>
<evidence type="ECO:0000313" key="6">
    <source>
        <dbReference type="Proteomes" id="UP000821837"/>
    </source>
</evidence>
<keyword evidence="6" id="KW-1185">Reference proteome</keyword>
<dbReference type="Gene3D" id="3.30.40.10">
    <property type="entry name" value="Zinc/RING finger domain, C3HC4 (zinc finger)"/>
    <property type="match status" value="2"/>
</dbReference>
<dbReference type="CDD" id="cd16449">
    <property type="entry name" value="RING-HC"/>
    <property type="match status" value="1"/>
</dbReference>
<dbReference type="GO" id="GO:0043122">
    <property type="term" value="P:regulation of canonical NF-kappaB signal transduction"/>
    <property type="evidence" value="ECO:0007669"/>
    <property type="project" value="TreeGrafter"/>
</dbReference>
<dbReference type="Proteomes" id="UP000821837">
    <property type="component" value="Chromosome 10"/>
</dbReference>
<dbReference type="GO" id="GO:0008270">
    <property type="term" value="F:zinc ion binding"/>
    <property type="evidence" value="ECO:0007669"/>
    <property type="project" value="UniProtKB-KW"/>
</dbReference>
<feature type="domain" description="RING-type" evidence="4">
    <location>
        <begin position="35"/>
        <end position="74"/>
    </location>
</feature>
<sequence>MADLRRVHRFRDHPIAGVNWRPTRFVDELPSSRVCGLCRMIPTRTVLLPCSHILCQSCTAASTQDGRRLCPLDQEPFEEAECSSYDLPVSTANALKVYCWNEAFGCEYEGAMEEMLQHFEKECAFHAVECLQCGEAVLHSALATHYVAGCSVCVSSVRRDNTSSESGAVTIEDVRNALEGVSLLRESNLDQVLPAIQSQVTELTEQVGNQETSLAEVTGEARSSLNAEVGEHAATASSTVLQESASCQNAAVEASTSTSSQSCTQELMNPKPEMISDLSPRVLQQMQKTSTQDFPQHFIEYDGLPEVAGDAGPSLEA</sequence>
<dbReference type="SMART" id="SM00184">
    <property type="entry name" value="RING"/>
    <property type="match status" value="1"/>
</dbReference>
<dbReference type="InterPro" id="IPR013083">
    <property type="entry name" value="Znf_RING/FYVE/PHD"/>
</dbReference>
<dbReference type="Pfam" id="PF13920">
    <property type="entry name" value="zf-C3HC4_3"/>
    <property type="match status" value="1"/>
</dbReference>
<dbReference type="VEuPathDB" id="VectorBase:RSAN_040043"/>
<reference evidence="5" key="2">
    <citation type="submission" date="2021-09" db="EMBL/GenBank/DDBJ databases">
        <authorList>
            <person name="Jia N."/>
            <person name="Wang J."/>
            <person name="Shi W."/>
            <person name="Du L."/>
            <person name="Sun Y."/>
            <person name="Zhan W."/>
            <person name="Jiang J."/>
            <person name="Wang Q."/>
            <person name="Zhang B."/>
            <person name="Ji P."/>
            <person name="Sakyi L.B."/>
            <person name="Cui X."/>
            <person name="Yuan T."/>
            <person name="Jiang B."/>
            <person name="Yang W."/>
            <person name="Lam T.T.-Y."/>
            <person name="Chang Q."/>
            <person name="Ding S."/>
            <person name="Wang X."/>
            <person name="Zhu J."/>
            <person name="Ruan X."/>
            <person name="Zhao L."/>
            <person name="Wei J."/>
            <person name="Que T."/>
            <person name="Du C."/>
            <person name="Cheng J."/>
            <person name="Dai P."/>
            <person name="Han X."/>
            <person name="Huang E."/>
            <person name="Gao Y."/>
            <person name="Liu J."/>
            <person name="Shao H."/>
            <person name="Ye R."/>
            <person name="Li L."/>
            <person name="Wei W."/>
            <person name="Wang X."/>
            <person name="Wang C."/>
            <person name="Huo Q."/>
            <person name="Li W."/>
            <person name="Guo W."/>
            <person name="Chen H."/>
            <person name="Chen S."/>
            <person name="Zhou L."/>
            <person name="Zhou L."/>
            <person name="Ni X."/>
            <person name="Tian J."/>
            <person name="Zhou Y."/>
            <person name="Sheng Y."/>
            <person name="Liu T."/>
            <person name="Pan Y."/>
            <person name="Xia L."/>
            <person name="Li J."/>
            <person name="Zhao F."/>
            <person name="Cao W."/>
        </authorList>
    </citation>
    <scope>NUCLEOTIDE SEQUENCE</scope>
    <source>
        <strain evidence="5">Rsan-2018</strain>
        <tissue evidence="5">Larvae</tissue>
    </source>
</reference>
<protein>
    <recommendedName>
        <fullName evidence="4">RING-type domain-containing protein</fullName>
    </recommendedName>
</protein>
<gene>
    <name evidence="5" type="ORF">HPB52_006854</name>
</gene>
<evidence type="ECO:0000256" key="1">
    <source>
        <dbReference type="ARBA" id="ARBA00022771"/>
    </source>
</evidence>
<dbReference type="EMBL" id="JABSTV010001246">
    <property type="protein sequence ID" value="KAH7975956.1"/>
    <property type="molecule type" value="Genomic_DNA"/>
</dbReference>
<dbReference type="InterPro" id="IPR001841">
    <property type="entry name" value="Znf_RING"/>
</dbReference>
<keyword evidence="2" id="KW-0862">Zinc</keyword>
<comment type="caution">
    <text evidence="5">The sequence shown here is derived from an EMBL/GenBank/DDBJ whole genome shotgun (WGS) entry which is preliminary data.</text>
</comment>
<proteinExistence type="predicted"/>
<evidence type="ECO:0000259" key="4">
    <source>
        <dbReference type="PROSITE" id="PS50089"/>
    </source>
</evidence>
<dbReference type="AlphaFoldDB" id="A0A9D4T5S4"/>
<dbReference type="GO" id="GO:0005164">
    <property type="term" value="F:tumor necrosis factor receptor binding"/>
    <property type="evidence" value="ECO:0007669"/>
    <property type="project" value="TreeGrafter"/>
</dbReference>
<evidence type="ECO:0000313" key="5">
    <source>
        <dbReference type="EMBL" id="KAH7975956.1"/>
    </source>
</evidence>
<dbReference type="SUPFAM" id="SSF49599">
    <property type="entry name" value="TRAF domain-like"/>
    <property type="match status" value="1"/>
</dbReference>
<name>A0A9D4T5S4_RHISA</name>
<dbReference type="PANTHER" id="PTHR10131:SF138">
    <property type="entry name" value="RE66324P"/>
    <property type="match status" value="1"/>
</dbReference>
<evidence type="ECO:0000256" key="3">
    <source>
        <dbReference type="PROSITE-ProRule" id="PRU00175"/>
    </source>
</evidence>
<dbReference type="GO" id="GO:0009898">
    <property type="term" value="C:cytoplasmic side of plasma membrane"/>
    <property type="evidence" value="ECO:0007669"/>
    <property type="project" value="TreeGrafter"/>
</dbReference>
<evidence type="ECO:0000256" key="2">
    <source>
        <dbReference type="ARBA" id="ARBA00022833"/>
    </source>
</evidence>
<reference evidence="5" key="1">
    <citation type="journal article" date="2020" name="Cell">
        <title>Large-Scale Comparative Analyses of Tick Genomes Elucidate Their Genetic Diversity and Vector Capacities.</title>
        <authorList>
            <consortium name="Tick Genome and Microbiome Consortium (TIGMIC)"/>
            <person name="Jia N."/>
            <person name="Wang J."/>
            <person name="Shi W."/>
            <person name="Du L."/>
            <person name="Sun Y."/>
            <person name="Zhan W."/>
            <person name="Jiang J.F."/>
            <person name="Wang Q."/>
            <person name="Zhang B."/>
            <person name="Ji P."/>
            <person name="Bell-Sakyi L."/>
            <person name="Cui X.M."/>
            <person name="Yuan T.T."/>
            <person name="Jiang B.G."/>
            <person name="Yang W.F."/>
            <person name="Lam T.T."/>
            <person name="Chang Q.C."/>
            <person name="Ding S.J."/>
            <person name="Wang X.J."/>
            <person name="Zhu J.G."/>
            <person name="Ruan X.D."/>
            <person name="Zhao L."/>
            <person name="Wei J.T."/>
            <person name="Ye R.Z."/>
            <person name="Que T.C."/>
            <person name="Du C.H."/>
            <person name="Zhou Y.H."/>
            <person name="Cheng J.X."/>
            <person name="Dai P.F."/>
            <person name="Guo W.B."/>
            <person name="Han X.H."/>
            <person name="Huang E.J."/>
            <person name="Li L.F."/>
            <person name="Wei W."/>
            <person name="Gao Y.C."/>
            <person name="Liu J.Z."/>
            <person name="Shao H.Z."/>
            <person name="Wang X."/>
            <person name="Wang C.C."/>
            <person name="Yang T.C."/>
            <person name="Huo Q.B."/>
            <person name="Li W."/>
            <person name="Chen H.Y."/>
            <person name="Chen S.E."/>
            <person name="Zhou L.G."/>
            <person name="Ni X.B."/>
            <person name="Tian J.H."/>
            <person name="Sheng Y."/>
            <person name="Liu T."/>
            <person name="Pan Y.S."/>
            <person name="Xia L.Y."/>
            <person name="Li J."/>
            <person name="Zhao F."/>
            <person name="Cao W.C."/>
        </authorList>
    </citation>
    <scope>NUCLEOTIDE SEQUENCE</scope>
    <source>
        <strain evidence="5">Rsan-2018</strain>
    </source>
</reference>
<keyword evidence="1 3" id="KW-0479">Metal-binding</keyword>
<keyword evidence="1 3" id="KW-0863">Zinc-finger</keyword>
<dbReference type="PROSITE" id="PS50089">
    <property type="entry name" value="ZF_RING_2"/>
    <property type="match status" value="1"/>
</dbReference>
<dbReference type="PANTHER" id="PTHR10131">
    <property type="entry name" value="TNF RECEPTOR ASSOCIATED FACTOR"/>
    <property type="match status" value="1"/>
</dbReference>
<organism evidence="5 6">
    <name type="scientific">Rhipicephalus sanguineus</name>
    <name type="common">Brown dog tick</name>
    <name type="synonym">Ixodes sanguineus</name>
    <dbReference type="NCBI Taxonomy" id="34632"/>
    <lineage>
        <taxon>Eukaryota</taxon>
        <taxon>Metazoa</taxon>
        <taxon>Ecdysozoa</taxon>
        <taxon>Arthropoda</taxon>
        <taxon>Chelicerata</taxon>
        <taxon>Arachnida</taxon>
        <taxon>Acari</taxon>
        <taxon>Parasitiformes</taxon>
        <taxon>Ixodida</taxon>
        <taxon>Ixodoidea</taxon>
        <taxon>Ixodidae</taxon>
        <taxon>Rhipicephalinae</taxon>
        <taxon>Rhipicephalus</taxon>
        <taxon>Rhipicephalus</taxon>
    </lineage>
</organism>